<accession>A0A9Q8QQY7</accession>
<sequence>MAPIPFHLEPKSFTPPTKTRPMRIIFVSGSGRKSNPIFPATFLRLSYRFADVKLCNEDDDDEDDSGVEVFSPDVIVPREMMLVERYDDDDSNNSNNDDDDINDNNNQDGGSDDDNDSSSRDSRRGGGPSPLALYAIEVPRDHIPHVPSCKPEDAHADVTLYAWRQDRYLGQWAVGRIKGLGHGAKKVTVVRRQAQAQAQQKQQKQQGRRPSSDEGEWERV</sequence>
<gene>
    <name evidence="2" type="ORF">JDV02_009874</name>
</gene>
<proteinExistence type="predicted"/>
<feature type="region of interest" description="Disordered" evidence="1">
    <location>
        <begin position="85"/>
        <end position="131"/>
    </location>
</feature>
<dbReference type="Proteomes" id="UP000829364">
    <property type="component" value="Chromosome 10"/>
</dbReference>
<dbReference type="RefSeq" id="XP_047847579.1">
    <property type="nucleotide sequence ID" value="XM_047991567.1"/>
</dbReference>
<feature type="compositionally biased region" description="Acidic residues" evidence="1">
    <location>
        <begin position="86"/>
        <end position="102"/>
    </location>
</feature>
<evidence type="ECO:0000256" key="1">
    <source>
        <dbReference type="SAM" id="MobiDB-lite"/>
    </source>
</evidence>
<feature type="compositionally biased region" description="Low complexity" evidence="1">
    <location>
        <begin position="193"/>
        <end position="205"/>
    </location>
</feature>
<reference evidence="2" key="1">
    <citation type="submission" date="2021-11" db="EMBL/GenBank/DDBJ databases">
        <title>Purpureocillium_takamizusanense_genome.</title>
        <authorList>
            <person name="Nguyen N.-H."/>
        </authorList>
    </citation>
    <scope>NUCLEOTIDE SEQUENCE</scope>
    <source>
        <strain evidence="2">PT3</strain>
    </source>
</reference>
<evidence type="ECO:0000313" key="2">
    <source>
        <dbReference type="EMBL" id="UNI24098.1"/>
    </source>
</evidence>
<feature type="region of interest" description="Disordered" evidence="1">
    <location>
        <begin position="191"/>
        <end position="220"/>
    </location>
</feature>
<dbReference type="OrthoDB" id="4955573at2759"/>
<dbReference type="GeneID" id="72071819"/>
<dbReference type="KEGG" id="ptkz:JDV02_009874"/>
<keyword evidence="3" id="KW-1185">Reference proteome</keyword>
<organism evidence="2 3">
    <name type="scientific">Purpureocillium takamizusanense</name>
    <dbReference type="NCBI Taxonomy" id="2060973"/>
    <lineage>
        <taxon>Eukaryota</taxon>
        <taxon>Fungi</taxon>
        <taxon>Dikarya</taxon>
        <taxon>Ascomycota</taxon>
        <taxon>Pezizomycotina</taxon>
        <taxon>Sordariomycetes</taxon>
        <taxon>Hypocreomycetidae</taxon>
        <taxon>Hypocreales</taxon>
        <taxon>Ophiocordycipitaceae</taxon>
        <taxon>Purpureocillium</taxon>
    </lineage>
</organism>
<dbReference type="EMBL" id="CP086363">
    <property type="protein sequence ID" value="UNI24098.1"/>
    <property type="molecule type" value="Genomic_DNA"/>
</dbReference>
<protein>
    <submittedName>
        <fullName evidence="2">Uncharacterized protein</fullName>
    </submittedName>
</protein>
<name>A0A9Q8QQY7_9HYPO</name>
<evidence type="ECO:0000313" key="3">
    <source>
        <dbReference type="Proteomes" id="UP000829364"/>
    </source>
</evidence>
<dbReference type="AlphaFoldDB" id="A0A9Q8QQY7"/>